<evidence type="ECO:0000313" key="2">
    <source>
        <dbReference type="EMBL" id="KAF6236121.1"/>
    </source>
</evidence>
<dbReference type="GeneID" id="59287411"/>
<feature type="compositionally biased region" description="Gly residues" evidence="1">
    <location>
        <begin position="58"/>
        <end position="67"/>
    </location>
</feature>
<dbReference type="EMBL" id="JACCJC010000021">
    <property type="protein sequence ID" value="KAF6236121.1"/>
    <property type="molecule type" value="Genomic_DNA"/>
</dbReference>
<proteinExistence type="predicted"/>
<dbReference type="RefSeq" id="XP_037165473.1">
    <property type="nucleotide sequence ID" value="XM_037307664.1"/>
</dbReference>
<feature type="compositionally biased region" description="Basic and acidic residues" evidence="1">
    <location>
        <begin position="79"/>
        <end position="98"/>
    </location>
</feature>
<sequence>MASSKHPNEANPPALTNQKPKTFDKPSPKPNSSDKATHGSLTSTSAGSGQGPTTVLQGRGGSGGGSGEASSDSGQREASALHKWLEQTPRDEPWRPER</sequence>
<evidence type="ECO:0000313" key="3">
    <source>
        <dbReference type="Proteomes" id="UP000578531"/>
    </source>
</evidence>
<organism evidence="2 3">
    <name type="scientific">Letharia columbiana</name>
    <dbReference type="NCBI Taxonomy" id="112416"/>
    <lineage>
        <taxon>Eukaryota</taxon>
        <taxon>Fungi</taxon>
        <taxon>Dikarya</taxon>
        <taxon>Ascomycota</taxon>
        <taxon>Pezizomycotina</taxon>
        <taxon>Lecanoromycetes</taxon>
        <taxon>OSLEUM clade</taxon>
        <taxon>Lecanoromycetidae</taxon>
        <taxon>Lecanorales</taxon>
        <taxon>Lecanorineae</taxon>
        <taxon>Parmeliaceae</taxon>
        <taxon>Letharia</taxon>
    </lineage>
</organism>
<reference evidence="2 3" key="1">
    <citation type="journal article" date="2020" name="Genomics">
        <title>Complete, high-quality genomes from long-read metagenomic sequencing of two wolf lichen thalli reveals enigmatic genome architecture.</title>
        <authorList>
            <person name="McKenzie S.K."/>
            <person name="Walston R.F."/>
            <person name="Allen J.L."/>
        </authorList>
    </citation>
    <scope>NUCLEOTIDE SEQUENCE [LARGE SCALE GENOMIC DNA]</scope>
    <source>
        <strain evidence="2">WasteWater2</strain>
    </source>
</reference>
<protein>
    <submittedName>
        <fullName evidence="2">Uncharacterized protein</fullName>
    </submittedName>
</protein>
<evidence type="ECO:0000256" key="1">
    <source>
        <dbReference type="SAM" id="MobiDB-lite"/>
    </source>
</evidence>
<dbReference type="Proteomes" id="UP000578531">
    <property type="component" value="Unassembled WGS sequence"/>
</dbReference>
<gene>
    <name evidence="2" type="ORF">HO173_005749</name>
</gene>
<dbReference type="AlphaFoldDB" id="A0A8H6L5A2"/>
<feature type="region of interest" description="Disordered" evidence="1">
    <location>
        <begin position="1"/>
        <end position="98"/>
    </location>
</feature>
<keyword evidence="3" id="KW-1185">Reference proteome</keyword>
<comment type="caution">
    <text evidence="2">The sequence shown here is derived from an EMBL/GenBank/DDBJ whole genome shotgun (WGS) entry which is preliminary data.</text>
</comment>
<accession>A0A8H6L5A2</accession>
<name>A0A8H6L5A2_9LECA</name>
<feature type="compositionally biased region" description="Polar residues" evidence="1">
    <location>
        <begin position="30"/>
        <end position="56"/>
    </location>
</feature>